<protein>
    <submittedName>
        <fullName evidence="1">DUF5063 domain-containing protein</fullName>
    </submittedName>
</protein>
<accession>A0ABY2UCH5</accession>
<dbReference type="EMBL" id="VANI01000036">
    <property type="protein sequence ID" value="TLM73199.1"/>
    <property type="molecule type" value="Genomic_DNA"/>
</dbReference>
<dbReference type="Gene3D" id="1.20.120.1550">
    <property type="entry name" value="Protein of unknown function DUF5063"/>
    <property type="match status" value="1"/>
</dbReference>
<dbReference type="InterPro" id="IPR038312">
    <property type="entry name" value="DUF5063_sf"/>
</dbReference>
<keyword evidence="2" id="KW-1185">Reference proteome</keyword>
<evidence type="ECO:0000313" key="2">
    <source>
        <dbReference type="Proteomes" id="UP000306791"/>
    </source>
</evidence>
<name>A0ABY2UCH5_9GAMM</name>
<dbReference type="Proteomes" id="UP000306791">
    <property type="component" value="Unassembled WGS sequence"/>
</dbReference>
<gene>
    <name evidence="1" type="ORF">FDY93_19135</name>
</gene>
<dbReference type="InterPro" id="IPR032025">
    <property type="entry name" value="DUF5063"/>
</dbReference>
<organism evidence="1 2">
    <name type="scientific">Microbulbifer harenosus</name>
    <dbReference type="NCBI Taxonomy" id="2576840"/>
    <lineage>
        <taxon>Bacteria</taxon>
        <taxon>Pseudomonadati</taxon>
        <taxon>Pseudomonadota</taxon>
        <taxon>Gammaproteobacteria</taxon>
        <taxon>Cellvibrionales</taxon>
        <taxon>Microbulbiferaceae</taxon>
        <taxon>Microbulbifer</taxon>
    </lineage>
</organism>
<comment type="caution">
    <text evidence="1">The sequence shown here is derived from an EMBL/GenBank/DDBJ whole genome shotgun (WGS) entry which is preliminary data.</text>
</comment>
<reference evidence="1 2" key="1">
    <citation type="submission" date="2019-05" db="EMBL/GenBank/DDBJ databases">
        <title>Microbulbifer harenosus sp. nov., an alginate-degrading bacterium isolated from coastal sand.</title>
        <authorList>
            <person name="Huang H."/>
            <person name="Mo K."/>
            <person name="Bao S."/>
        </authorList>
    </citation>
    <scope>NUCLEOTIDE SEQUENCE [LARGE SCALE GENOMIC DNA]</scope>
    <source>
        <strain evidence="1 2">HB161719</strain>
    </source>
</reference>
<proteinExistence type="predicted"/>
<evidence type="ECO:0000313" key="1">
    <source>
        <dbReference type="EMBL" id="TLM73199.1"/>
    </source>
</evidence>
<dbReference type="Pfam" id="PF16702">
    <property type="entry name" value="DUF5063"/>
    <property type="match status" value="1"/>
</dbReference>
<sequence length="192" mass="21982">MLRPFGPPRDAQRYAHFVRVAALPVSHKMCIALVAPVAGVNCKMNIEASIKEFVDFILVESGVEDDIGLLLEHLDKLPIIVSSAKFTFDEKDYADAPNKDYKTIRSKIESRFPKIGYYNTVLEISENLENTEISVGDAVDDLADIVGDLLDVLWYFKNTSEDDALWHLEQSYISHWGLHLRSLQLYLHELWW</sequence>